<keyword evidence="1" id="KW-0614">Plasmid</keyword>
<dbReference type="EMBL" id="CP024770">
    <property type="protein sequence ID" value="QGY32284.1"/>
    <property type="molecule type" value="Genomic_DNA"/>
</dbReference>
<dbReference type="RefSeq" id="WP_208718177.1">
    <property type="nucleotide sequence ID" value="NZ_CP024770.1"/>
</dbReference>
<organism evidence="1 2">
    <name type="scientific">Pantoea cypripedii</name>
    <name type="common">Pectobacterium cypripedii</name>
    <name type="synonym">Erwinia cypripedii</name>
    <dbReference type="NCBI Taxonomy" id="55209"/>
    <lineage>
        <taxon>Bacteria</taxon>
        <taxon>Pseudomonadati</taxon>
        <taxon>Pseudomonadota</taxon>
        <taxon>Gammaproteobacteria</taxon>
        <taxon>Enterobacterales</taxon>
        <taxon>Erwiniaceae</taxon>
        <taxon>Pantoea</taxon>
    </lineage>
</organism>
<dbReference type="Proteomes" id="UP000502005">
    <property type="component" value="Plasmid pNE1B"/>
</dbReference>
<gene>
    <name evidence="1" type="ORF">CUN67_25160</name>
</gene>
<accession>A0A6B9G446</accession>
<evidence type="ECO:0000313" key="2">
    <source>
        <dbReference type="Proteomes" id="UP000502005"/>
    </source>
</evidence>
<evidence type="ECO:0000313" key="1">
    <source>
        <dbReference type="EMBL" id="QGY32284.1"/>
    </source>
</evidence>
<protein>
    <submittedName>
        <fullName evidence="1">Uncharacterized protein</fullName>
    </submittedName>
</protein>
<reference evidence="1 2" key="1">
    <citation type="submission" date="2017-11" db="EMBL/GenBank/DDBJ databases">
        <title>Genome sequence of Pantoea cypripedii NE1.</title>
        <authorList>
            <person name="Nascimento F.X."/>
        </authorList>
    </citation>
    <scope>NUCLEOTIDE SEQUENCE [LARGE SCALE GENOMIC DNA]</scope>
    <source>
        <strain evidence="1 2">NE1</strain>
        <plasmid evidence="2">pne1b</plasmid>
    </source>
</reference>
<sequence length="336" mass="36051">MARDIAPGYCIVERPGGLDYQARELFRDIRTPAAQMFMKMNADTPWLKPGQILIVADPDTPAPKTMQALAALRQAKTKTNQALIGVSTEEASFMQKYYGMIAGITSAGDTIFGATSDVGEKYFSSIEQTLKKIEASYQNQYRSQGTLISQQFFVERTQLLNQLKETVNKPLLKSLSRYAVQLRPYDDMRKALNLSSRSIVHEWSTVGIGGIPGYSNFVGNAARAARFLKYGGYIGIGFSFANSTNEVIDTCTKGRENECENAAFKEYGKFATSTLVGLGTGSIGAAAGIGVCAGIGIVTAGVGGVACAAVGSIAGGYIGSQATDWGMKSLYKYFGL</sequence>
<geneLocation type="plasmid" evidence="2">
    <name>pne1b</name>
</geneLocation>
<dbReference type="AlphaFoldDB" id="A0A6B9G446"/>
<name>A0A6B9G446_PANCY</name>
<proteinExistence type="predicted"/>